<dbReference type="Proteomes" id="UP000015453">
    <property type="component" value="Unassembled WGS sequence"/>
</dbReference>
<feature type="non-terminal residue" evidence="1">
    <location>
        <position position="1"/>
    </location>
</feature>
<accession>S8C3Q3</accession>
<protein>
    <submittedName>
        <fullName evidence="1">Uncharacterized protein</fullName>
    </submittedName>
</protein>
<feature type="non-terminal residue" evidence="1">
    <location>
        <position position="457"/>
    </location>
</feature>
<dbReference type="InterPro" id="IPR011990">
    <property type="entry name" value="TPR-like_helical_dom_sf"/>
</dbReference>
<dbReference type="PANTHER" id="PTHR44102:SF12">
    <property type="entry name" value="PROTEIN NPGR2"/>
    <property type="match status" value="1"/>
</dbReference>
<evidence type="ECO:0000313" key="1">
    <source>
        <dbReference type="EMBL" id="EPS61294.1"/>
    </source>
</evidence>
<dbReference type="Gene3D" id="1.25.40.10">
    <property type="entry name" value="Tetratricopeptide repeat domain"/>
    <property type="match status" value="1"/>
</dbReference>
<gene>
    <name evidence="1" type="ORF">M569_13503</name>
</gene>
<keyword evidence="2" id="KW-1185">Reference proteome</keyword>
<dbReference type="InterPro" id="IPR043376">
    <property type="entry name" value="NPG1-like"/>
</dbReference>
<evidence type="ECO:0000313" key="2">
    <source>
        <dbReference type="Proteomes" id="UP000015453"/>
    </source>
</evidence>
<name>S8C3Q3_9LAMI</name>
<dbReference type="SUPFAM" id="SSF48452">
    <property type="entry name" value="TPR-like"/>
    <property type="match status" value="1"/>
</dbReference>
<proteinExistence type="predicted"/>
<dbReference type="PANTHER" id="PTHR44102">
    <property type="entry name" value="PROTEIN NPG1"/>
    <property type="match status" value="1"/>
</dbReference>
<comment type="caution">
    <text evidence="1">The sequence shown here is derived from an EMBL/GenBank/DDBJ whole genome shotgun (WGS) entry which is preliminary data.</text>
</comment>
<dbReference type="EMBL" id="AUSU01006946">
    <property type="protein sequence ID" value="EPS61294.1"/>
    <property type="molecule type" value="Genomic_DNA"/>
</dbReference>
<sequence length="457" mass="51026">EAAQSCSVILDIVESSVPDGLPVKLGADCKLQEVMNKAVELLPELWKYANSPHDAILSYRRALLHKFNLDAKTTAKIQKDFAIFLLYSEAELISPNLRSQPENAFVPKNNLEEAILLMMILLRKAALRKIKWDPSILDHLSYALSISGGLRALSSQVDELLPGTIDENEAYQTLALCYHGDGDDSNSFASWQKMLRTREGAKNLQALLFSAKICGKSSKFADDYGIKYAQRAIENLTDGCGCDQSISTAYLLLGISYSAISRRTALTDSQRDGLQSETLKCMELSVDMTKSKDPIVIYHLCLEYAEQRKLDAALHYSQILVELEGGFNIRGCILMARILSAQRRYLDAEAVVNEALDQAGIWDQGAVLRTKAKIQFAMGSHKEALKTYSHLAGIVQVHRRNFRSSEKHKDRKKVIDGLELDMWHDLALVYMKLGKWRDSESCISKLEAIVSSSSPSK</sequence>
<reference evidence="1 2" key="1">
    <citation type="journal article" date="2013" name="BMC Genomics">
        <title>The miniature genome of a carnivorous plant Genlisea aurea contains a low number of genes and short non-coding sequences.</title>
        <authorList>
            <person name="Leushkin E.V."/>
            <person name="Sutormin R.A."/>
            <person name="Nabieva E.R."/>
            <person name="Penin A.A."/>
            <person name="Kondrashov A.S."/>
            <person name="Logacheva M.D."/>
        </authorList>
    </citation>
    <scope>NUCLEOTIDE SEQUENCE [LARGE SCALE GENOMIC DNA]</scope>
</reference>
<dbReference type="AlphaFoldDB" id="S8C3Q3"/>
<organism evidence="1 2">
    <name type="scientific">Genlisea aurea</name>
    <dbReference type="NCBI Taxonomy" id="192259"/>
    <lineage>
        <taxon>Eukaryota</taxon>
        <taxon>Viridiplantae</taxon>
        <taxon>Streptophyta</taxon>
        <taxon>Embryophyta</taxon>
        <taxon>Tracheophyta</taxon>
        <taxon>Spermatophyta</taxon>
        <taxon>Magnoliopsida</taxon>
        <taxon>eudicotyledons</taxon>
        <taxon>Gunneridae</taxon>
        <taxon>Pentapetalae</taxon>
        <taxon>asterids</taxon>
        <taxon>lamiids</taxon>
        <taxon>Lamiales</taxon>
        <taxon>Lentibulariaceae</taxon>
        <taxon>Genlisea</taxon>
    </lineage>
</organism>
<dbReference type="OrthoDB" id="29013at2759"/>